<comment type="similarity">
    <text evidence="3">Belongs to the UbiH/COQ6 family.</text>
</comment>
<dbReference type="NCBIfam" id="TIGR01988">
    <property type="entry name" value="Ubi-OHases"/>
    <property type="match status" value="1"/>
</dbReference>
<dbReference type="GO" id="GO:0110142">
    <property type="term" value="C:ubiquinone biosynthesis complex"/>
    <property type="evidence" value="ECO:0007669"/>
    <property type="project" value="UniProtKB-ARBA"/>
</dbReference>
<dbReference type="GO" id="GO:0019168">
    <property type="term" value="F:2-polyprenylphenol 6-hydroxylase activity"/>
    <property type="evidence" value="ECO:0007669"/>
    <property type="project" value="TreeGrafter"/>
</dbReference>
<dbReference type="InterPro" id="IPR036188">
    <property type="entry name" value="FAD/NAD-bd_sf"/>
</dbReference>
<reference evidence="10 11" key="1">
    <citation type="submission" date="2018-07" db="EMBL/GenBank/DDBJ databases">
        <title>Motiliproteus coralliicola sp. nov., a bacterium isolated from Coral.</title>
        <authorList>
            <person name="Wang G."/>
        </authorList>
    </citation>
    <scope>NUCLEOTIDE SEQUENCE [LARGE SCALE GENOMIC DNA]</scope>
    <source>
        <strain evidence="10 11">C34</strain>
    </source>
</reference>
<proteinExistence type="inferred from homology"/>
<dbReference type="OrthoDB" id="9769565at2"/>
<dbReference type="UniPathway" id="UPA00232"/>
<dbReference type="EMBL" id="QQOH01000006">
    <property type="protein sequence ID" value="RDE18179.1"/>
    <property type="molecule type" value="Genomic_DNA"/>
</dbReference>
<dbReference type="Gene3D" id="3.50.50.60">
    <property type="entry name" value="FAD/NAD(P)-binding domain"/>
    <property type="match status" value="2"/>
</dbReference>
<comment type="cofactor">
    <cofactor evidence="1">
        <name>FAD</name>
        <dbReference type="ChEBI" id="CHEBI:57692"/>
    </cofactor>
</comment>
<dbReference type="PANTHER" id="PTHR43876">
    <property type="entry name" value="UBIQUINONE BIOSYNTHESIS MONOOXYGENASE COQ6, MITOCHONDRIAL"/>
    <property type="match status" value="1"/>
</dbReference>
<protein>
    <submittedName>
        <fullName evidence="10">2-octaprenyl-3-methyl-6-methoxy-1,4-benzoquinol hydroxylase</fullName>
    </submittedName>
</protein>
<dbReference type="InterPro" id="IPR018168">
    <property type="entry name" value="Ubi_Hdrlase_CS"/>
</dbReference>
<dbReference type="PANTHER" id="PTHR43876:SF7">
    <property type="entry name" value="UBIQUINONE BIOSYNTHESIS MONOOXYGENASE COQ6, MITOCHONDRIAL"/>
    <property type="match status" value="1"/>
</dbReference>
<feature type="domain" description="FAD-binding" evidence="9">
    <location>
        <begin position="174"/>
        <end position="344"/>
    </location>
</feature>
<evidence type="ECO:0000313" key="10">
    <source>
        <dbReference type="EMBL" id="RDE18179.1"/>
    </source>
</evidence>
<dbReference type="PRINTS" id="PR00420">
    <property type="entry name" value="RNGMNOXGNASE"/>
</dbReference>
<dbReference type="AlphaFoldDB" id="A0A369WAH7"/>
<gene>
    <name evidence="10" type="ORF">DV711_18965</name>
</gene>
<evidence type="ECO:0000256" key="1">
    <source>
        <dbReference type="ARBA" id="ARBA00001974"/>
    </source>
</evidence>
<dbReference type="PROSITE" id="PS01304">
    <property type="entry name" value="UBIH"/>
    <property type="match status" value="1"/>
</dbReference>
<keyword evidence="11" id="KW-1185">Reference proteome</keyword>
<evidence type="ECO:0000313" key="11">
    <source>
        <dbReference type="Proteomes" id="UP000253769"/>
    </source>
</evidence>
<dbReference type="Pfam" id="PF01494">
    <property type="entry name" value="FAD_binding_3"/>
    <property type="match status" value="1"/>
</dbReference>
<dbReference type="InterPro" id="IPR010971">
    <property type="entry name" value="UbiH/COQ6"/>
</dbReference>
<keyword evidence="6" id="KW-0560">Oxidoreductase</keyword>
<dbReference type="InterPro" id="IPR051205">
    <property type="entry name" value="UbiH/COQ6_monooxygenase"/>
</dbReference>
<dbReference type="SUPFAM" id="SSF51905">
    <property type="entry name" value="FAD/NAD(P)-binding domain"/>
    <property type="match status" value="1"/>
</dbReference>
<dbReference type="GO" id="GO:0071949">
    <property type="term" value="F:FAD binding"/>
    <property type="evidence" value="ECO:0007669"/>
    <property type="project" value="InterPro"/>
</dbReference>
<evidence type="ECO:0000259" key="9">
    <source>
        <dbReference type="Pfam" id="PF01494"/>
    </source>
</evidence>
<dbReference type="FunFam" id="3.50.50.60:FF:000021">
    <property type="entry name" value="Ubiquinone biosynthesis monooxygenase COQ6"/>
    <property type="match status" value="1"/>
</dbReference>
<accession>A0A369WAH7</accession>
<keyword evidence="5" id="KW-0274">FAD</keyword>
<keyword evidence="7" id="KW-0503">Monooxygenase</keyword>
<sequence>MSENDVAPVTGLEREVDVAIVGGGMVGQALACGLGSSALSVVVIDPMQTDAAGRLARVKAEAEKGFDPRVSALSLASEQILRSLDAWPTMAQLRVEPYQRMRVWDGEGTAEIGFSAAEQHQAHLGHLVENRVTLAGLQQALEQHDNIEWLGGRTIATLSEPDTDGLESWRILTLDDGSRLKARLVVAADGARSATRHLAGMPLSEWDYQHHAIVTTITTEQPHQQTAWQRFTEDGPLALLPLAGNGHQLSIVWSTSPNHADELMAMDDAAFSEALGQAFEFRLGRITEVDPRFKFPLTQRHAKDYVAPSLALVGDAAHTIHPLAGQGVNLGLLDAATLAEELLASSELGLPLGELQRLRRYQRRRQGENLQMMATMAAFRHLYGEVPPVVHWLRNVGMKQVAATGPLKRLLVRHALGLEGDLPQLAQRPLEQTGLG</sequence>
<evidence type="ECO:0000256" key="6">
    <source>
        <dbReference type="ARBA" id="ARBA00023002"/>
    </source>
</evidence>
<evidence type="ECO:0000256" key="5">
    <source>
        <dbReference type="ARBA" id="ARBA00022827"/>
    </source>
</evidence>
<comment type="subunit">
    <text evidence="8">Component of the Ubi complex metabolon, which regroups five ubiquinone biosynthesis proteins (UbiE, UbiF, UbiG, UbiH and UbiI) and two accessory factors (UbiK and the lipid-binding protein UbiJ).</text>
</comment>
<dbReference type="RefSeq" id="WP_114697300.1">
    <property type="nucleotide sequence ID" value="NZ_QQOH01000006.1"/>
</dbReference>
<comment type="pathway">
    <text evidence="2">Cofactor biosynthesis; ubiquinone biosynthesis.</text>
</comment>
<name>A0A369WAH7_9GAMM</name>
<evidence type="ECO:0000256" key="2">
    <source>
        <dbReference type="ARBA" id="ARBA00004749"/>
    </source>
</evidence>
<keyword evidence="4" id="KW-0285">Flavoprotein</keyword>
<evidence type="ECO:0000256" key="7">
    <source>
        <dbReference type="ARBA" id="ARBA00023033"/>
    </source>
</evidence>
<dbReference type="Proteomes" id="UP000253769">
    <property type="component" value="Unassembled WGS sequence"/>
</dbReference>
<organism evidence="10 11">
    <name type="scientific">Motiliproteus coralliicola</name>
    <dbReference type="NCBI Taxonomy" id="2283196"/>
    <lineage>
        <taxon>Bacteria</taxon>
        <taxon>Pseudomonadati</taxon>
        <taxon>Pseudomonadota</taxon>
        <taxon>Gammaproteobacteria</taxon>
        <taxon>Oceanospirillales</taxon>
        <taxon>Oceanospirillaceae</taxon>
        <taxon>Motiliproteus</taxon>
    </lineage>
</organism>
<evidence type="ECO:0000256" key="3">
    <source>
        <dbReference type="ARBA" id="ARBA00005349"/>
    </source>
</evidence>
<comment type="caution">
    <text evidence="10">The sequence shown here is derived from an EMBL/GenBank/DDBJ whole genome shotgun (WGS) entry which is preliminary data.</text>
</comment>
<evidence type="ECO:0000256" key="4">
    <source>
        <dbReference type="ARBA" id="ARBA00022630"/>
    </source>
</evidence>
<dbReference type="GO" id="GO:0006744">
    <property type="term" value="P:ubiquinone biosynthetic process"/>
    <property type="evidence" value="ECO:0007669"/>
    <property type="project" value="UniProtKB-UniPathway"/>
</dbReference>
<evidence type="ECO:0000256" key="8">
    <source>
        <dbReference type="ARBA" id="ARBA00065734"/>
    </source>
</evidence>
<dbReference type="InterPro" id="IPR002938">
    <property type="entry name" value="FAD-bd"/>
</dbReference>